<comment type="caution">
    <text evidence="2">The sequence shown here is derived from an EMBL/GenBank/DDBJ whole genome shotgun (WGS) entry which is preliminary data.</text>
</comment>
<protein>
    <submittedName>
        <fullName evidence="2">DUF2141 domain-containing protein</fullName>
    </submittedName>
</protein>
<dbReference type="InterPro" id="IPR018673">
    <property type="entry name" value="DUF2141"/>
</dbReference>
<keyword evidence="1" id="KW-0732">Signal</keyword>
<evidence type="ECO:0000313" key="3">
    <source>
        <dbReference type="Proteomes" id="UP000238430"/>
    </source>
</evidence>
<dbReference type="RefSeq" id="WP_027878580.1">
    <property type="nucleotide sequence ID" value="NZ_JACHWV010000001.1"/>
</dbReference>
<sequence>MKTIYTLLIALIFTLNVNAQTETKVTSNGQNITVTIQNIKNDKGSVILGLHTEDTFMKGPGIKNLKSKIENGQITVTFKNVEVGTYAIMVMHDENDNNRMDFENGMPLESYGMSNNPMSYGPPQYQDAKFEVNDKDLSFNIRF</sequence>
<dbReference type="EMBL" id="PXOT01000015">
    <property type="protein sequence ID" value="PSG93512.1"/>
    <property type="molecule type" value="Genomic_DNA"/>
</dbReference>
<evidence type="ECO:0000313" key="2">
    <source>
        <dbReference type="EMBL" id="PSG93512.1"/>
    </source>
</evidence>
<feature type="signal peptide" evidence="1">
    <location>
        <begin position="1"/>
        <end position="19"/>
    </location>
</feature>
<evidence type="ECO:0000256" key="1">
    <source>
        <dbReference type="SAM" id="SignalP"/>
    </source>
</evidence>
<proteinExistence type="predicted"/>
<gene>
    <name evidence="2" type="ORF">C7H61_03085</name>
</gene>
<reference evidence="2 3" key="1">
    <citation type="submission" date="2018-03" db="EMBL/GenBank/DDBJ databases">
        <title>Mesoflavibacter sp. HG37 and Mesoflavibacter sp. HG96 sp.nov., two marine bacteria isolated from seawater of Western Pacific Ocean.</title>
        <authorList>
            <person name="Cheng H."/>
            <person name="Wu Y.-H."/>
            <person name="Guo L.-L."/>
            <person name="Xu X.-W."/>
        </authorList>
    </citation>
    <scope>NUCLEOTIDE SEQUENCE [LARGE SCALE GENOMIC DNA]</scope>
    <source>
        <strain evidence="2 3">KCTC 42117</strain>
    </source>
</reference>
<dbReference type="Proteomes" id="UP000238430">
    <property type="component" value="Unassembled WGS sequence"/>
</dbReference>
<dbReference type="AlphaFoldDB" id="A0A2T1NKY3"/>
<accession>A0A2T1NKY3</accession>
<keyword evidence="3" id="KW-1185">Reference proteome</keyword>
<feature type="chain" id="PRO_5015411491" evidence="1">
    <location>
        <begin position="20"/>
        <end position="143"/>
    </location>
</feature>
<dbReference type="OrthoDB" id="9788332at2"/>
<organism evidence="2 3">
    <name type="scientific">Mesoflavibacter zeaxanthinifaciens subsp. sabulilitoris</name>
    <dbReference type="NCBI Taxonomy" id="1520893"/>
    <lineage>
        <taxon>Bacteria</taxon>
        <taxon>Pseudomonadati</taxon>
        <taxon>Bacteroidota</taxon>
        <taxon>Flavobacteriia</taxon>
        <taxon>Flavobacteriales</taxon>
        <taxon>Flavobacteriaceae</taxon>
        <taxon>Mesoflavibacter</taxon>
    </lineage>
</organism>
<name>A0A2T1NKY3_9FLAO</name>
<dbReference type="Pfam" id="PF09912">
    <property type="entry name" value="DUF2141"/>
    <property type="match status" value="1"/>
</dbReference>